<name>A0A4U6U4E8_SETVI</name>
<evidence type="ECO:0000313" key="3">
    <source>
        <dbReference type="Proteomes" id="UP000298652"/>
    </source>
</evidence>
<evidence type="ECO:0000313" key="2">
    <source>
        <dbReference type="EMBL" id="TKW09792.1"/>
    </source>
</evidence>
<proteinExistence type="predicted"/>
<protein>
    <submittedName>
        <fullName evidence="2">Uncharacterized protein</fullName>
    </submittedName>
</protein>
<evidence type="ECO:0000256" key="1">
    <source>
        <dbReference type="SAM" id="MobiDB-lite"/>
    </source>
</evidence>
<feature type="compositionally biased region" description="Low complexity" evidence="1">
    <location>
        <begin position="9"/>
        <end position="18"/>
    </location>
</feature>
<dbReference type="Proteomes" id="UP000298652">
    <property type="component" value="Chromosome 6"/>
</dbReference>
<feature type="region of interest" description="Disordered" evidence="1">
    <location>
        <begin position="1"/>
        <end position="49"/>
    </location>
</feature>
<dbReference type="AlphaFoldDB" id="A0A4U6U4E8"/>
<reference evidence="2 3" key="1">
    <citation type="submission" date="2019-03" db="EMBL/GenBank/DDBJ databases">
        <title>WGS assembly of Setaria viridis.</title>
        <authorList>
            <person name="Huang P."/>
            <person name="Jenkins J."/>
            <person name="Grimwood J."/>
            <person name="Barry K."/>
            <person name="Healey A."/>
            <person name="Mamidi S."/>
            <person name="Sreedasyam A."/>
            <person name="Shu S."/>
            <person name="Feldman M."/>
            <person name="Wu J."/>
            <person name="Yu Y."/>
            <person name="Chen C."/>
            <person name="Johnson J."/>
            <person name="Rokhsar D."/>
            <person name="Baxter I."/>
            <person name="Schmutz J."/>
            <person name="Brutnell T."/>
            <person name="Kellogg E."/>
        </authorList>
    </citation>
    <scope>NUCLEOTIDE SEQUENCE [LARGE SCALE GENOMIC DNA]</scope>
    <source>
        <strain evidence="3">cv. A10</strain>
    </source>
</reference>
<dbReference type="Gramene" id="TKW09790">
    <property type="protein sequence ID" value="TKW09790"/>
    <property type="gene ID" value="SEVIR_6G125400v2"/>
</dbReference>
<dbReference type="Gramene" id="TKW09792">
    <property type="protein sequence ID" value="TKW09792"/>
    <property type="gene ID" value="SEVIR_6G125400v2"/>
</dbReference>
<sequence>MKPSPTEQASGSASASSASKRRLFLEPPPPVNSSTLAPFPTPGSKRSSESLGKDLVICLSVSSASATPASSPSQALICMKDWVAAGRRGRRCHG</sequence>
<keyword evidence="3" id="KW-1185">Reference proteome</keyword>
<dbReference type="EMBL" id="CM016557">
    <property type="protein sequence ID" value="TKW09790.1"/>
    <property type="molecule type" value="Genomic_DNA"/>
</dbReference>
<gene>
    <name evidence="2" type="ORF">SEVIR_6G125400v2</name>
</gene>
<dbReference type="EMBL" id="CM016557">
    <property type="protein sequence ID" value="TKW09792.1"/>
    <property type="molecule type" value="Genomic_DNA"/>
</dbReference>
<accession>A0A4U6U4E8</accession>
<organism evidence="2 3">
    <name type="scientific">Setaria viridis</name>
    <name type="common">Green bristlegrass</name>
    <name type="synonym">Setaria italica subsp. viridis</name>
    <dbReference type="NCBI Taxonomy" id="4556"/>
    <lineage>
        <taxon>Eukaryota</taxon>
        <taxon>Viridiplantae</taxon>
        <taxon>Streptophyta</taxon>
        <taxon>Embryophyta</taxon>
        <taxon>Tracheophyta</taxon>
        <taxon>Spermatophyta</taxon>
        <taxon>Magnoliopsida</taxon>
        <taxon>Liliopsida</taxon>
        <taxon>Poales</taxon>
        <taxon>Poaceae</taxon>
        <taxon>PACMAD clade</taxon>
        <taxon>Panicoideae</taxon>
        <taxon>Panicodae</taxon>
        <taxon>Paniceae</taxon>
        <taxon>Cenchrinae</taxon>
        <taxon>Setaria</taxon>
    </lineage>
</organism>